<reference evidence="11 12" key="2">
    <citation type="journal article" date="2015" name="Stand. Genomic Sci.">
        <title>Draft genome sequence of Cellulomonas carbonis T26(T) and comparative analysis of six Cellulomonas genomes.</title>
        <authorList>
            <person name="Zhuang W."/>
            <person name="Zhang S."/>
            <person name="Xia X."/>
            <person name="Wang G."/>
        </authorList>
    </citation>
    <scope>NUCLEOTIDE SEQUENCE [LARGE SCALE GENOMIC DNA]</scope>
    <source>
        <strain evidence="11 12">T26</strain>
    </source>
</reference>
<dbReference type="InterPro" id="IPR007315">
    <property type="entry name" value="PIG-V/Gpi18"/>
</dbReference>
<dbReference type="PANTHER" id="PTHR12468:SF2">
    <property type="entry name" value="GPI MANNOSYLTRANSFERASE 2"/>
    <property type="match status" value="1"/>
</dbReference>
<dbReference type="UniPathway" id="UPA00196"/>
<feature type="transmembrane region" description="Helical" evidence="10">
    <location>
        <begin position="242"/>
        <end position="261"/>
    </location>
</feature>
<protein>
    <submittedName>
        <fullName evidence="11">Integral membrane protein</fullName>
    </submittedName>
</protein>
<feature type="transmembrane region" description="Helical" evidence="10">
    <location>
        <begin position="351"/>
        <end position="369"/>
    </location>
</feature>
<dbReference type="OrthoDB" id="151635at2"/>
<feature type="transmembrane region" description="Helical" evidence="10">
    <location>
        <begin position="101"/>
        <end position="118"/>
    </location>
</feature>
<dbReference type="RefSeq" id="WP_052425809.1">
    <property type="nucleotide sequence ID" value="NZ_AXCY01000004.1"/>
</dbReference>
<evidence type="ECO:0000313" key="12">
    <source>
        <dbReference type="Proteomes" id="UP000029839"/>
    </source>
</evidence>
<accession>A0A0A0BVK2</accession>
<sequence length="410" mass="43279">MRGGSVTASPDGPTGDPTAWWRRAPWWLQALAVAAAGRLVGAVVLAVVARTQAATGWTAASPSYLEYAGLMWDASWYRGIAEQGYPVGLPTGPDGRVVQNAWAFFPLFPLLVRVPLAAGVPWHVAAPVVATGLGLAAAVVVHRVVRLTGASERVALTTVALVQAHAAAPVLQVAYTESLALLLVAACLWAVMTRRYLLAVPLVVALGLTRAVALPLALVVVVHAAHRWRTRAADPWPTRERVGLAALGAVSVVAGLLWPAMVGLATGVPDAYAQTQAAWRGRQEVVPLVPWFDVGRWLVGSWGPVLVVLVWIAVLGVVVARPLRRLGPEPWAWTAAYLGYLVVVLEPGTSLVRFTLLAFPVAAAAAALLDRLPTTARRAALAAVLTAGVLAQVAWVALLWRLVPPSGWPP</sequence>
<dbReference type="GO" id="GO:0016020">
    <property type="term" value="C:membrane"/>
    <property type="evidence" value="ECO:0007669"/>
    <property type="project" value="GOC"/>
</dbReference>
<organism evidence="11 12">
    <name type="scientific">Cellulomonas carbonis T26</name>
    <dbReference type="NCBI Taxonomy" id="947969"/>
    <lineage>
        <taxon>Bacteria</taxon>
        <taxon>Bacillati</taxon>
        <taxon>Actinomycetota</taxon>
        <taxon>Actinomycetes</taxon>
        <taxon>Micrococcales</taxon>
        <taxon>Cellulomonadaceae</taxon>
        <taxon>Cellulomonas</taxon>
    </lineage>
</organism>
<evidence type="ECO:0000256" key="10">
    <source>
        <dbReference type="SAM" id="Phobius"/>
    </source>
</evidence>
<evidence type="ECO:0000256" key="8">
    <source>
        <dbReference type="ARBA" id="ARBA00022989"/>
    </source>
</evidence>
<evidence type="ECO:0000256" key="7">
    <source>
        <dbReference type="ARBA" id="ARBA00022824"/>
    </source>
</evidence>
<feature type="transmembrane region" description="Helical" evidence="10">
    <location>
        <begin position="297"/>
        <end position="318"/>
    </location>
</feature>
<comment type="subcellular location">
    <subcellularLocation>
        <location evidence="1">Endoplasmic reticulum membrane</location>
        <topology evidence="1">Multi-pass membrane protein</topology>
    </subcellularLocation>
</comment>
<comment type="pathway">
    <text evidence="2">Glycolipid biosynthesis; glycosylphosphatidylinositol-anchor biosynthesis.</text>
</comment>
<keyword evidence="9 10" id="KW-0472">Membrane</keyword>
<dbReference type="PANTHER" id="PTHR12468">
    <property type="entry name" value="GPI MANNOSYLTRANSFERASE 2"/>
    <property type="match status" value="1"/>
</dbReference>
<evidence type="ECO:0000256" key="6">
    <source>
        <dbReference type="ARBA" id="ARBA00022692"/>
    </source>
</evidence>
<dbReference type="EMBL" id="AXCY01000004">
    <property type="protein sequence ID" value="KGM12423.1"/>
    <property type="molecule type" value="Genomic_DNA"/>
</dbReference>
<dbReference type="Proteomes" id="UP000029839">
    <property type="component" value="Unassembled WGS sequence"/>
</dbReference>
<keyword evidence="8 10" id="KW-1133">Transmembrane helix</keyword>
<proteinExistence type="predicted"/>
<feature type="transmembrane region" description="Helical" evidence="10">
    <location>
        <begin position="330"/>
        <end position="345"/>
    </location>
</feature>
<comment type="caution">
    <text evidence="11">The sequence shown here is derived from an EMBL/GenBank/DDBJ whole genome shotgun (WGS) entry which is preliminary data.</text>
</comment>
<feature type="transmembrane region" description="Helical" evidence="10">
    <location>
        <begin position="26"/>
        <end position="48"/>
    </location>
</feature>
<keyword evidence="6 10" id="KW-0812">Transmembrane</keyword>
<dbReference type="GO" id="GO:0006506">
    <property type="term" value="P:GPI anchor biosynthetic process"/>
    <property type="evidence" value="ECO:0007669"/>
    <property type="project" value="UniProtKB-UniPathway"/>
</dbReference>
<dbReference type="GO" id="GO:0031501">
    <property type="term" value="C:mannosyltransferase complex"/>
    <property type="evidence" value="ECO:0007669"/>
    <property type="project" value="TreeGrafter"/>
</dbReference>
<name>A0A0A0BVK2_9CELL</name>
<feature type="transmembrane region" description="Helical" evidence="10">
    <location>
        <begin position="198"/>
        <end position="222"/>
    </location>
</feature>
<evidence type="ECO:0000256" key="1">
    <source>
        <dbReference type="ARBA" id="ARBA00004477"/>
    </source>
</evidence>
<evidence type="ECO:0000256" key="2">
    <source>
        <dbReference type="ARBA" id="ARBA00004687"/>
    </source>
</evidence>
<dbReference type="AlphaFoldDB" id="A0A0A0BVK2"/>
<keyword evidence="3" id="KW-0337">GPI-anchor biosynthesis</keyword>
<evidence type="ECO:0000256" key="9">
    <source>
        <dbReference type="ARBA" id="ARBA00023136"/>
    </source>
</evidence>
<evidence type="ECO:0000313" key="11">
    <source>
        <dbReference type="EMBL" id="KGM12423.1"/>
    </source>
</evidence>
<keyword evidence="7" id="KW-0256">Endoplasmic reticulum</keyword>
<evidence type="ECO:0000256" key="4">
    <source>
        <dbReference type="ARBA" id="ARBA00022676"/>
    </source>
</evidence>
<evidence type="ECO:0000256" key="5">
    <source>
        <dbReference type="ARBA" id="ARBA00022679"/>
    </source>
</evidence>
<reference evidence="11 12" key="1">
    <citation type="submission" date="2013-08" db="EMBL/GenBank/DDBJ databases">
        <title>Genome sequencing of Cellulomonas carbonis T26.</title>
        <authorList>
            <person name="Chen F."/>
            <person name="Li Y."/>
            <person name="Wang G."/>
        </authorList>
    </citation>
    <scope>NUCLEOTIDE SEQUENCE [LARGE SCALE GENOMIC DNA]</scope>
    <source>
        <strain evidence="11 12">T26</strain>
    </source>
</reference>
<gene>
    <name evidence="11" type="ORF">N868_11580</name>
</gene>
<evidence type="ECO:0000256" key="3">
    <source>
        <dbReference type="ARBA" id="ARBA00022502"/>
    </source>
</evidence>
<feature type="transmembrane region" description="Helical" evidence="10">
    <location>
        <begin position="381"/>
        <end position="403"/>
    </location>
</feature>
<feature type="transmembrane region" description="Helical" evidence="10">
    <location>
        <begin position="166"/>
        <end position="192"/>
    </location>
</feature>
<keyword evidence="5" id="KW-0808">Transferase</keyword>
<feature type="transmembrane region" description="Helical" evidence="10">
    <location>
        <begin position="124"/>
        <end position="145"/>
    </location>
</feature>
<dbReference type="GO" id="GO:0004376">
    <property type="term" value="F:GPI mannosyltransferase activity"/>
    <property type="evidence" value="ECO:0007669"/>
    <property type="project" value="InterPro"/>
</dbReference>
<dbReference type="GO" id="GO:0000009">
    <property type="term" value="F:alpha-1,6-mannosyltransferase activity"/>
    <property type="evidence" value="ECO:0007669"/>
    <property type="project" value="InterPro"/>
</dbReference>
<keyword evidence="4" id="KW-0328">Glycosyltransferase</keyword>
<keyword evidence="12" id="KW-1185">Reference proteome</keyword>